<dbReference type="GO" id="GO:0003700">
    <property type="term" value="F:DNA-binding transcription factor activity"/>
    <property type="evidence" value="ECO:0007669"/>
    <property type="project" value="TreeGrafter"/>
</dbReference>
<keyword evidence="2" id="KW-0539">Nucleus</keyword>
<dbReference type="GeneID" id="81366465"/>
<comment type="subcellular location">
    <subcellularLocation>
        <location evidence="1">Nucleus</location>
    </subcellularLocation>
</comment>
<dbReference type="OrthoDB" id="5130013at2759"/>
<dbReference type="Proteomes" id="UP001147747">
    <property type="component" value="Unassembled WGS sequence"/>
</dbReference>
<evidence type="ECO:0000313" key="3">
    <source>
        <dbReference type="EMBL" id="KAJ5408965.1"/>
    </source>
</evidence>
<reference evidence="3" key="2">
    <citation type="journal article" date="2023" name="IMA Fungus">
        <title>Comparative genomic study of the Penicillium genus elucidates a diverse pangenome and 15 lateral gene transfer events.</title>
        <authorList>
            <person name="Petersen C."/>
            <person name="Sorensen T."/>
            <person name="Nielsen M.R."/>
            <person name="Sondergaard T.E."/>
            <person name="Sorensen J.L."/>
            <person name="Fitzpatrick D.A."/>
            <person name="Frisvad J.C."/>
            <person name="Nielsen K.L."/>
        </authorList>
    </citation>
    <scope>NUCLEOTIDE SEQUENCE</scope>
    <source>
        <strain evidence="3">IBT 29677</strain>
    </source>
</reference>
<keyword evidence="4" id="KW-1185">Reference proteome</keyword>
<proteinExistence type="predicted"/>
<protein>
    <submittedName>
        <fullName evidence="3">Fungal-specific transcription factor domain-containing protein</fullName>
    </submittedName>
</protein>
<dbReference type="PANTHER" id="PTHR37534">
    <property type="entry name" value="TRANSCRIPTIONAL ACTIVATOR PROTEIN UGA3"/>
    <property type="match status" value="1"/>
</dbReference>
<dbReference type="PANTHER" id="PTHR37534:SF39">
    <property type="entry name" value="TRANSCRIPTION FACTOR DOMAIN-CONTAINING PROTEIN"/>
    <property type="match status" value="1"/>
</dbReference>
<dbReference type="EMBL" id="JAPZBU010000004">
    <property type="protein sequence ID" value="KAJ5408965.1"/>
    <property type="molecule type" value="Genomic_DNA"/>
</dbReference>
<dbReference type="GO" id="GO:0005634">
    <property type="term" value="C:nucleus"/>
    <property type="evidence" value="ECO:0007669"/>
    <property type="project" value="UniProtKB-SubCell"/>
</dbReference>
<gene>
    <name evidence="3" type="ORF">N7509_002848</name>
</gene>
<dbReference type="InterPro" id="IPR021858">
    <property type="entry name" value="Fun_TF"/>
</dbReference>
<evidence type="ECO:0000256" key="1">
    <source>
        <dbReference type="ARBA" id="ARBA00004123"/>
    </source>
</evidence>
<accession>A0A9W9W9K7</accession>
<reference evidence="3" key="1">
    <citation type="submission" date="2022-12" db="EMBL/GenBank/DDBJ databases">
        <authorList>
            <person name="Petersen C."/>
        </authorList>
    </citation>
    <scope>NUCLEOTIDE SEQUENCE</scope>
    <source>
        <strain evidence="3">IBT 29677</strain>
    </source>
</reference>
<dbReference type="AlphaFoldDB" id="A0A9W9W9K7"/>
<dbReference type="RefSeq" id="XP_056493280.1">
    <property type="nucleotide sequence ID" value="XM_056627485.1"/>
</dbReference>
<dbReference type="Pfam" id="PF11951">
    <property type="entry name" value="Fungal_trans_2"/>
    <property type="match status" value="1"/>
</dbReference>
<evidence type="ECO:0000256" key="2">
    <source>
        <dbReference type="ARBA" id="ARBA00023242"/>
    </source>
</evidence>
<comment type="caution">
    <text evidence="3">The sequence shown here is derived from an EMBL/GenBank/DDBJ whole genome shotgun (WGS) entry which is preliminary data.</text>
</comment>
<organism evidence="3 4">
    <name type="scientific">Penicillium cosmopolitanum</name>
    <dbReference type="NCBI Taxonomy" id="1131564"/>
    <lineage>
        <taxon>Eukaryota</taxon>
        <taxon>Fungi</taxon>
        <taxon>Dikarya</taxon>
        <taxon>Ascomycota</taxon>
        <taxon>Pezizomycotina</taxon>
        <taxon>Eurotiomycetes</taxon>
        <taxon>Eurotiomycetidae</taxon>
        <taxon>Eurotiales</taxon>
        <taxon>Aspergillaceae</taxon>
        <taxon>Penicillium</taxon>
    </lineage>
</organism>
<dbReference type="GO" id="GO:0000976">
    <property type="term" value="F:transcription cis-regulatory region binding"/>
    <property type="evidence" value="ECO:0007669"/>
    <property type="project" value="TreeGrafter"/>
</dbReference>
<sequence>MTTVVGSITLIRTDGHKLWELLFKLSFSDDSPASMAVLRAMLSLAYLYRHGHGNEALRLKVAALSSLGTAMKQNATGTREIYQHVAVGMLLCAFELFLPSESSFQWPLYLSGAKNMLHNICEGGHPKLMEVDHLVIWLHYHDILGKFASRHWRVESVENASLFKVPGRASTLVSSIANDQVLGISGCSVEMIDLIAEISELSLDDTQYTDQRKLNSIEYHLMTIEQDTTLLGENNSEEEVEHGGKISQLYRLAGLVYFERALKKSSNSGRLTRWITEAFEIIETLDICERPFPLFFIACEAHTDTQRKMVLSLFEKTQRRSSQRRIHTIQGMVESVWVQMDLSSDEKGMEYVDMLNAVMSSHDQLPTLA</sequence>
<name>A0A9W9W9K7_9EURO</name>
<evidence type="ECO:0000313" key="4">
    <source>
        <dbReference type="Proteomes" id="UP001147747"/>
    </source>
</evidence>
<dbReference type="GO" id="GO:0045944">
    <property type="term" value="P:positive regulation of transcription by RNA polymerase II"/>
    <property type="evidence" value="ECO:0007669"/>
    <property type="project" value="TreeGrafter"/>
</dbReference>